<evidence type="ECO:0000313" key="1">
    <source>
        <dbReference type="EMBL" id="KAJ2901559.1"/>
    </source>
</evidence>
<comment type="caution">
    <text evidence="1">The sequence shown here is derived from an EMBL/GenBank/DDBJ whole genome shotgun (WGS) entry which is preliminary data.</text>
</comment>
<dbReference type="AlphaFoldDB" id="A0AAD5WSY7"/>
<proteinExistence type="predicted"/>
<name>A0AAD5WSY7_9PEZI</name>
<keyword evidence="2" id="KW-1185">Reference proteome</keyword>
<sequence length="71" mass="8210">MFEFQKGSMMPRRRDLVSTTCHDFGSLSKEVDGREAPDFRLVPDTVTRENCLPRNFDYRGSNTTGTPVRWP</sequence>
<reference evidence="1" key="1">
    <citation type="submission" date="2022-07" db="EMBL/GenBank/DDBJ databases">
        <title>Draft genome sequence of Zalerion maritima ATCC 34329, a (micro)plastics degrading marine fungus.</title>
        <authorList>
            <person name="Paco A."/>
            <person name="Goncalves M.F.M."/>
            <person name="Rocha-Santos T.A.P."/>
            <person name="Alves A."/>
        </authorList>
    </citation>
    <scope>NUCLEOTIDE SEQUENCE</scope>
    <source>
        <strain evidence="1">ATCC 34329</strain>
    </source>
</reference>
<protein>
    <submittedName>
        <fullName evidence="1">Uncharacterized protein</fullName>
    </submittedName>
</protein>
<dbReference type="Proteomes" id="UP001201980">
    <property type="component" value="Unassembled WGS sequence"/>
</dbReference>
<accession>A0AAD5WSY7</accession>
<organism evidence="1 2">
    <name type="scientific">Zalerion maritima</name>
    <dbReference type="NCBI Taxonomy" id="339359"/>
    <lineage>
        <taxon>Eukaryota</taxon>
        <taxon>Fungi</taxon>
        <taxon>Dikarya</taxon>
        <taxon>Ascomycota</taxon>
        <taxon>Pezizomycotina</taxon>
        <taxon>Sordariomycetes</taxon>
        <taxon>Lulworthiomycetidae</taxon>
        <taxon>Lulworthiales</taxon>
        <taxon>Lulworthiaceae</taxon>
        <taxon>Zalerion</taxon>
    </lineage>
</organism>
<dbReference type="EMBL" id="JAKWBI020000147">
    <property type="protein sequence ID" value="KAJ2901559.1"/>
    <property type="molecule type" value="Genomic_DNA"/>
</dbReference>
<gene>
    <name evidence="1" type="ORF">MKZ38_001692</name>
</gene>
<evidence type="ECO:0000313" key="2">
    <source>
        <dbReference type="Proteomes" id="UP001201980"/>
    </source>
</evidence>